<feature type="compositionally biased region" description="Low complexity" evidence="1">
    <location>
        <begin position="218"/>
        <end position="233"/>
    </location>
</feature>
<feature type="compositionally biased region" description="Polar residues" evidence="1">
    <location>
        <begin position="63"/>
        <end position="80"/>
    </location>
</feature>
<dbReference type="AlphaFoldDB" id="W4H570"/>
<organism evidence="2">
    <name type="scientific">Aphanomyces astaci</name>
    <name type="common">Crayfish plague agent</name>
    <dbReference type="NCBI Taxonomy" id="112090"/>
    <lineage>
        <taxon>Eukaryota</taxon>
        <taxon>Sar</taxon>
        <taxon>Stramenopiles</taxon>
        <taxon>Oomycota</taxon>
        <taxon>Saprolegniomycetes</taxon>
        <taxon>Saprolegniales</taxon>
        <taxon>Verrucalvaceae</taxon>
        <taxon>Aphanomyces</taxon>
    </lineage>
</organism>
<dbReference type="RefSeq" id="XP_009824886.1">
    <property type="nucleotide sequence ID" value="XM_009826584.1"/>
</dbReference>
<reference evidence="2" key="1">
    <citation type="submission" date="2013-12" db="EMBL/GenBank/DDBJ databases">
        <title>The Genome Sequence of Aphanomyces astaci APO3.</title>
        <authorList>
            <consortium name="The Broad Institute Genomics Platform"/>
            <person name="Russ C."/>
            <person name="Tyler B."/>
            <person name="van West P."/>
            <person name="Dieguez-Uribeondo J."/>
            <person name="Young S.K."/>
            <person name="Zeng Q."/>
            <person name="Gargeya S."/>
            <person name="Fitzgerald M."/>
            <person name="Abouelleil A."/>
            <person name="Alvarado L."/>
            <person name="Chapman S.B."/>
            <person name="Gainer-Dewar J."/>
            <person name="Goldberg J."/>
            <person name="Griggs A."/>
            <person name="Gujja S."/>
            <person name="Hansen M."/>
            <person name="Howarth C."/>
            <person name="Imamovic A."/>
            <person name="Ireland A."/>
            <person name="Larimer J."/>
            <person name="McCowan C."/>
            <person name="Murphy C."/>
            <person name="Pearson M."/>
            <person name="Poon T.W."/>
            <person name="Priest M."/>
            <person name="Roberts A."/>
            <person name="Saif S."/>
            <person name="Shea T."/>
            <person name="Sykes S."/>
            <person name="Wortman J."/>
            <person name="Nusbaum C."/>
            <person name="Birren B."/>
        </authorList>
    </citation>
    <scope>NUCLEOTIDE SEQUENCE [LARGE SCALE GENOMIC DNA]</scope>
    <source>
        <strain evidence="2">APO3</strain>
    </source>
</reference>
<feature type="compositionally biased region" description="Low complexity" evidence="1">
    <location>
        <begin position="402"/>
        <end position="421"/>
    </location>
</feature>
<feature type="region of interest" description="Disordered" evidence="1">
    <location>
        <begin position="362"/>
        <end position="466"/>
    </location>
</feature>
<dbReference type="EMBL" id="KI913117">
    <property type="protein sequence ID" value="ETV86414.1"/>
    <property type="molecule type" value="Genomic_DNA"/>
</dbReference>
<feature type="region of interest" description="Disordered" evidence="1">
    <location>
        <begin position="569"/>
        <end position="604"/>
    </location>
</feature>
<protein>
    <submittedName>
        <fullName evidence="2">Uncharacterized protein</fullName>
    </submittedName>
</protein>
<name>W4H570_APHAT</name>
<feature type="region of interest" description="Disordered" evidence="1">
    <location>
        <begin position="1"/>
        <end position="233"/>
    </location>
</feature>
<sequence>MDARRPMPRSMEWTDKDSMDERFASSSKPKTGAPPSYAGDSRGPYRPYEPSAAPIAPTREEPYTSSTGYSAAPMPSTTYAMTGRTRLAPRGFQTESYEEKLRSVSPPTSTSKVLADPPMFPSRASHRTPPNPPSSEPLGRHDAYAEYKTGTNHHRTSSKLQEPQHGQSDMYSEYNSVRRPSTSKQVEFDSQPSSKGMTASSEQHQTSRYRQPPPLPHSYAGTSSTTSTPYASPMKEYNDYTAATPRSYLTTESAPPPLSHKTMIGSTTQDLHLLVEQAFASIDDTRAQHSVLFDLSASPLRYNVEVADRAVKAMDHMVRTLTAARDRLQQLSHVETSAHYTSSPSYDSGGTTGRHVIKADTAEHACNDPSQSDRTIATDRYSVPRPACVDMPDVLRNPYEAPTTTTPSQSPSRSSKSYKSKNGLDMDTNHNEYTTSFGSAPRDNPSGRFSDESSLSRKPKDDDGLSYHRARLLSTDTSIHDEAAPVSYIPTKVVPPPSGGRSMFAEFDRKMKEIRDSLNAIASREALTLPPTSYLPQEPATSSSAKPIKTESFDEYFNAFKTDLAKFTASPLRGKHDTPSPSPDKASVNDQYNKCDLDGRHATP</sequence>
<proteinExistence type="predicted"/>
<gene>
    <name evidence="2" type="ORF">H257_02785</name>
</gene>
<feature type="compositionally biased region" description="Polar residues" evidence="1">
    <location>
        <begin position="158"/>
        <end position="209"/>
    </location>
</feature>
<dbReference type="VEuPathDB" id="FungiDB:H257_02785"/>
<dbReference type="GeneID" id="20804781"/>
<feature type="compositionally biased region" description="Basic and acidic residues" evidence="1">
    <location>
        <begin position="593"/>
        <end position="604"/>
    </location>
</feature>
<feature type="compositionally biased region" description="Polar residues" evidence="1">
    <location>
        <begin position="334"/>
        <end position="349"/>
    </location>
</feature>
<evidence type="ECO:0000313" key="2">
    <source>
        <dbReference type="EMBL" id="ETV86414.1"/>
    </source>
</evidence>
<evidence type="ECO:0000256" key="1">
    <source>
        <dbReference type="SAM" id="MobiDB-lite"/>
    </source>
</evidence>
<accession>W4H570</accession>
<dbReference type="OrthoDB" id="70089at2759"/>
<feature type="compositionally biased region" description="Basic and acidic residues" evidence="1">
    <location>
        <begin position="12"/>
        <end position="23"/>
    </location>
</feature>
<feature type="compositionally biased region" description="Basic and acidic residues" evidence="1">
    <location>
        <begin position="449"/>
        <end position="466"/>
    </location>
</feature>
<feature type="region of interest" description="Disordered" evidence="1">
    <location>
        <begin position="334"/>
        <end position="353"/>
    </location>
</feature>